<comment type="similarity">
    <text evidence="11">Belongs to the tRNA nucleotidyltransferase/poly(A) polymerase family. Bacterial CCA-adding enzyme type 3 subfamily.</text>
</comment>
<dbReference type="SUPFAM" id="SSF81891">
    <property type="entry name" value="Poly A polymerase C-terminal region-like"/>
    <property type="match status" value="1"/>
</dbReference>
<dbReference type="Gene3D" id="1.10.110.30">
    <property type="match status" value="1"/>
</dbReference>
<evidence type="ECO:0000256" key="8">
    <source>
        <dbReference type="ARBA" id="ARBA00022840"/>
    </source>
</evidence>
<comment type="caution">
    <text evidence="15">The sequence shown here is derived from an EMBL/GenBank/DDBJ whole genome shotgun (WGS) entry which is preliminary data.</text>
</comment>
<evidence type="ECO:0000256" key="7">
    <source>
        <dbReference type="ARBA" id="ARBA00022800"/>
    </source>
</evidence>
<keyword evidence="6 11" id="KW-0547">Nucleotide-binding</keyword>
<comment type="catalytic activity">
    <reaction evidence="11">
        <text>a tRNA with a 3' CCA end + 2 CTP + ATP = a tRNA with a 3' CCACCA end + 3 diphosphate</text>
        <dbReference type="Rhea" id="RHEA:76235"/>
        <dbReference type="Rhea" id="RHEA-COMP:10468"/>
        <dbReference type="Rhea" id="RHEA-COMP:18655"/>
        <dbReference type="ChEBI" id="CHEBI:30616"/>
        <dbReference type="ChEBI" id="CHEBI:33019"/>
        <dbReference type="ChEBI" id="CHEBI:37563"/>
        <dbReference type="ChEBI" id="CHEBI:83071"/>
        <dbReference type="ChEBI" id="CHEBI:195187"/>
    </reaction>
</comment>
<dbReference type="OrthoDB" id="9805698at2"/>
<dbReference type="GO" id="GO:0000049">
    <property type="term" value="F:tRNA binding"/>
    <property type="evidence" value="ECO:0007669"/>
    <property type="project" value="UniProtKB-UniRule"/>
</dbReference>
<comment type="cofactor">
    <cofactor evidence="1 11">
        <name>Mg(2+)</name>
        <dbReference type="ChEBI" id="CHEBI:18420"/>
    </cofactor>
</comment>
<comment type="subunit">
    <text evidence="11">Homodimer.</text>
</comment>
<dbReference type="Pfam" id="PF13735">
    <property type="entry name" value="tRNA_NucTran2_2"/>
    <property type="match status" value="1"/>
</dbReference>
<dbReference type="Gene3D" id="3.30.460.10">
    <property type="entry name" value="Beta Polymerase, domain 2"/>
    <property type="match status" value="1"/>
</dbReference>
<evidence type="ECO:0000256" key="9">
    <source>
        <dbReference type="ARBA" id="ARBA00022842"/>
    </source>
</evidence>
<feature type="binding site" evidence="11">
    <location>
        <position position="161"/>
    </location>
    <ligand>
        <name>CTP</name>
        <dbReference type="ChEBI" id="CHEBI:37563"/>
    </ligand>
</feature>
<dbReference type="RefSeq" id="WP_134339041.1">
    <property type="nucleotide sequence ID" value="NZ_SOPW01000003.1"/>
</dbReference>
<dbReference type="NCBIfam" id="NF009814">
    <property type="entry name" value="PRK13299.1"/>
    <property type="match status" value="1"/>
</dbReference>
<feature type="binding site" evidence="11">
    <location>
        <position position="28"/>
    </location>
    <ligand>
        <name>CTP</name>
        <dbReference type="ChEBI" id="CHEBI:37563"/>
    </ligand>
</feature>
<keyword evidence="3 11" id="KW-0819">tRNA processing</keyword>
<feature type="domain" description="tRNA nucleotidyltransferase/poly(A) polymerase RNA and SrmB- binding" evidence="13">
    <location>
        <begin position="171"/>
        <end position="223"/>
    </location>
</feature>
<comment type="miscellaneous">
    <text evidence="11">A single active site specifically recognizes both ATP and CTP and is responsible for their addition.</text>
</comment>
<evidence type="ECO:0000256" key="11">
    <source>
        <dbReference type="HAMAP-Rule" id="MF_01263"/>
    </source>
</evidence>
<feature type="binding site" evidence="11">
    <location>
        <position position="158"/>
    </location>
    <ligand>
        <name>ATP</name>
        <dbReference type="ChEBI" id="CHEBI:30616"/>
    </ligand>
</feature>
<evidence type="ECO:0000256" key="10">
    <source>
        <dbReference type="ARBA" id="ARBA00022884"/>
    </source>
</evidence>
<proteinExistence type="inferred from homology"/>
<keyword evidence="2 11" id="KW-0808">Transferase</keyword>
<evidence type="ECO:0000259" key="13">
    <source>
        <dbReference type="Pfam" id="PF12627"/>
    </source>
</evidence>
<dbReference type="InterPro" id="IPR043519">
    <property type="entry name" value="NT_sf"/>
</dbReference>
<dbReference type="HAMAP" id="MF_01263">
    <property type="entry name" value="CCA_bact_type3"/>
    <property type="match status" value="1"/>
</dbReference>
<name>A0A4Y8IST0_9BACI</name>
<feature type="binding site" evidence="11">
    <location>
        <position position="164"/>
    </location>
    <ligand>
        <name>CTP</name>
        <dbReference type="ChEBI" id="CHEBI:37563"/>
    </ligand>
</feature>
<keyword evidence="9 11" id="KW-0460">Magnesium</keyword>
<reference evidence="15 16" key="1">
    <citation type="submission" date="2019-03" db="EMBL/GenBank/DDBJ databases">
        <authorList>
            <person name="He R.-H."/>
        </authorList>
    </citation>
    <scope>NUCLEOTIDE SEQUENCE [LARGE SCALE GENOMIC DNA]</scope>
    <source>
        <strain evidence="16">SH 714</strain>
    </source>
</reference>
<evidence type="ECO:0000256" key="6">
    <source>
        <dbReference type="ARBA" id="ARBA00022741"/>
    </source>
</evidence>
<keyword evidence="8 11" id="KW-0067">ATP-binding</keyword>
<evidence type="ECO:0000256" key="5">
    <source>
        <dbReference type="ARBA" id="ARBA00022723"/>
    </source>
</evidence>
<dbReference type="GO" id="GO:0004810">
    <property type="term" value="F:CCA tRNA nucleotidyltransferase activity"/>
    <property type="evidence" value="ECO:0007669"/>
    <property type="project" value="UniProtKB-UniRule"/>
</dbReference>
<dbReference type="AlphaFoldDB" id="A0A4Y8IST0"/>
<feature type="binding site" evidence="11">
    <location>
        <position position="155"/>
    </location>
    <ligand>
        <name>ATP</name>
        <dbReference type="ChEBI" id="CHEBI:30616"/>
    </ligand>
</feature>
<dbReference type="InterPro" id="IPR050264">
    <property type="entry name" value="Bact_CCA-adding_enz_type3_sf"/>
</dbReference>
<feature type="binding site" evidence="11">
    <location>
        <position position="41"/>
    </location>
    <ligand>
        <name>Mg(2+)</name>
        <dbReference type="ChEBI" id="CHEBI:18420"/>
    </ligand>
</feature>
<feature type="binding site" evidence="11">
    <location>
        <position position="31"/>
    </location>
    <ligand>
        <name>ATP</name>
        <dbReference type="ChEBI" id="CHEBI:30616"/>
    </ligand>
</feature>
<dbReference type="Proteomes" id="UP000297975">
    <property type="component" value="Unassembled WGS sequence"/>
</dbReference>
<accession>A0A4Y8IST0</accession>
<organism evidence="15 16">
    <name type="scientific">Filobacillus milosensis</name>
    <dbReference type="NCBI Taxonomy" id="94137"/>
    <lineage>
        <taxon>Bacteria</taxon>
        <taxon>Bacillati</taxon>
        <taxon>Bacillota</taxon>
        <taxon>Bacilli</taxon>
        <taxon>Bacillales</taxon>
        <taxon>Bacillaceae</taxon>
        <taxon>Filobacillus</taxon>
    </lineage>
</organism>
<protein>
    <recommendedName>
        <fullName evidence="11">CCA-adding enzyme</fullName>
        <ecNumber evidence="11">2.7.7.72</ecNumber>
    </recommendedName>
    <alternativeName>
        <fullName evidence="11">CCA tRNA nucleotidyltransferase</fullName>
    </alternativeName>
    <alternativeName>
        <fullName evidence="11">tRNA CCA-pyrophosphorylase</fullName>
    </alternativeName>
    <alternativeName>
        <fullName evidence="11">tRNA adenylyl-/cytidylyl- transferase</fullName>
    </alternativeName>
    <alternativeName>
        <fullName evidence="11">tRNA nucleotidyltransferase</fullName>
    </alternativeName>
    <alternativeName>
        <fullName evidence="11">tRNA-NT</fullName>
    </alternativeName>
</protein>
<dbReference type="CDD" id="cd05398">
    <property type="entry name" value="NT_ClassII-CCAase"/>
    <property type="match status" value="1"/>
</dbReference>
<evidence type="ECO:0000259" key="14">
    <source>
        <dbReference type="Pfam" id="PF13735"/>
    </source>
</evidence>
<feature type="binding site" evidence="11">
    <location>
        <position position="112"/>
    </location>
    <ligand>
        <name>CTP</name>
        <dbReference type="ChEBI" id="CHEBI:37563"/>
    </ligand>
</feature>
<feature type="binding site" evidence="11">
    <location>
        <position position="158"/>
    </location>
    <ligand>
        <name>CTP</name>
        <dbReference type="ChEBI" id="CHEBI:37563"/>
    </ligand>
</feature>
<feature type="binding site" evidence="11">
    <location>
        <position position="43"/>
    </location>
    <ligand>
        <name>Mg(2+)</name>
        <dbReference type="ChEBI" id="CHEBI:18420"/>
    </ligand>
</feature>
<dbReference type="InterPro" id="IPR032810">
    <property type="entry name" value="CCA-adding_enz_C"/>
</dbReference>
<feature type="domain" description="Poly A polymerase head" evidence="12">
    <location>
        <begin position="23"/>
        <end position="143"/>
    </location>
</feature>
<dbReference type="GO" id="GO:0001680">
    <property type="term" value="P:tRNA 3'-terminal CCA addition"/>
    <property type="evidence" value="ECO:0007669"/>
    <property type="project" value="UniProtKB-UniRule"/>
</dbReference>
<dbReference type="Gene3D" id="1.20.58.560">
    <property type="match status" value="1"/>
</dbReference>
<dbReference type="GO" id="GO:0042245">
    <property type="term" value="P:RNA repair"/>
    <property type="evidence" value="ECO:0007669"/>
    <property type="project" value="UniProtKB-KW"/>
</dbReference>
<dbReference type="InterPro" id="IPR032828">
    <property type="entry name" value="PolyA_RNA-bd"/>
</dbReference>
<keyword evidence="16" id="KW-1185">Reference proteome</keyword>
<keyword evidence="10 11" id="KW-0694">RNA-binding</keyword>
<gene>
    <name evidence="11" type="primary">cca</name>
    <name evidence="15" type="ORF">E3U55_03995</name>
</gene>
<evidence type="ECO:0000256" key="1">
    <source>
        <dbReference type="ARBA" id="ARBA00001946"/>
    </source>
</evidence>
<dbReference type="PANTHER" id="PTHR46173:SF1">
    <property type="entry name" value="CCA TRNA NUCLEOTIDYLTRANSFERASE 1, MITOCHONDRIAL"/>
    <property type="match status" value="1"/>
</dbReference>
<dbReference type="SUPFAM" id="SSF81301">
    <property type="entry name" value="Nucleotidyltransferase"/>
    <property type="match status" value="1"/>
</dbReference>
<evidence type="ECO:0000313" key="16">
    <source>
        <dbReference type="Proteomes" id="UP000297975"/>
    </source>
</evidence>
<keyword evidence="7 11" id="KW-0692">RNA repair</keyword>
<feature type="binding site" evidence="11">
    <location>
        <position position="28"/>
    </location>
    <ligand>
        <name>ATP</name>
        <dbReference type="ChEBI" id="CHEBI:30616"/>
    </ligand>
</feature>
<keyword evidence="4 11" id="KW-0548">Nucleotidyltransferase</keyword>
<evidence type="ECO:0000313" key="15">
    <source>
        <dbReference type="EMBL" id="TFB23983.1"/>
    </source>
</evidence>
<sequence length="402" mass="47155">MLKEPFIQAGNIFNVLNENGFECYFVGGSVRDYLSNQPIGDIDIATNAKPEDMQRIFPKTVPVGIEHGTVLIIDQGNAFEVTTYRTEGEYKDFRRPNKVSFVDNITIDLSRRDFTMNAMAMDFEGNIVDPFNGQNDLDNKIIRTVRDPFDRFNEDPLRMLRGVRFVSQLNLQMNDKVKEAIQEQHHLLKNISVERISDELIKLFSRTYINKALCTMEESMIYLSLPIFSEYPKLFKRVKEINFTQHLNHAGMIFALFHLLQKNVSVNEWIQTYKLSNVIKRQVTHLVNCYECYRVEGFSKTMLYELGQLELENFVYLINLIENKSHKHEPLNHLYEDLPIHSRNELAVSGQDLIKWFPNERKGKWVGDYLKEIEHLVIKERLPNNYHAIESTVKQWKVPKEN</sequence>
<dbReference type="EC" id="2.7.7.72" evidence="11"/>
<evidence type="ECO:0000259" key="12">
    <source>
        <dbReference type="Pfam" id="PF01743"/>
    </source>
</evidence>
<evidence type="ECO:0000256" key="2">
    <source>
        <dbReference type="ARBA" id="ARBA00022679"/>
    </source>
</evidence>
<feature type="binding site" evidence="11">
    <location>
        <position position="112"/>
    </location>
    <ligand>
        <name>ATP</name>
        <dbReference type="ChEBI" id="CHEBI:30616"/>
    </ligand>
</feature>
<evidence type="ECO:0000256" key="4">
    <source>
        <dbReference type="ARBA" id="ARBA00022695"/>
    </source>
</evidence>
<feature type="binding site" evidence="11">
    <location>
        <position position="164"/>
    </location>
    <ligand>
        <name>ATP</name>
        <dbReference type="ChEBI" id="CHEBI:30616"/>
    </ligand>
</feature>
<feature type="domain" description="CCA-adding enzyme C-terminal" evidence="14">
    <location>
        <begin position="253"/>
        <end position="392"/>
    </location>
</feature>
<dbReference type="InterPro" id="IPR002646">
    <property type="entry name" value="PolA_pol_head_dom"/>
</dbReference>
<dbReference type="PANTHER" id="PTHR46173">
    <property type="entry name" value="CCA TRNA NUCLEOTIDYLTRANSFERASE 1, MITOCHONDRIAL"/>
    <property type="match status" value="1"/>
</dbReference>
<feature type="binding site" evidence="11">
    <location>
        <position position="161"/>
    </location>
    <ligand>
        <name>ATP</name>
        <dbReference type="ChEBI" id="CHEBI:30616"/>
    </ligand>
</feature>
<dbReference type="Gene3D" id="1.10.246.80">
    <property type="match status" value="1"/>
</dbReference>
<feature type="binding site" evidence="11">
    <location>
        <position position="155"/>
    </location>
    <ligand>
        <name>CTP</name>
        <dbReference type="ChEBI" id="CHEBI:37563"/>
    </ligand>
</feature>
<feature type="binding site" evidence="11">
    <location>
        <position position="31"/>
    </location>
    <ligand>
        <name>CTP</name>
        <dbReference type="ChEBI" id="CHEBI:37563"/>
    </ligand>
</feature>
<keyword evidence="5 11" id="KW-0479">Metal-binding</keyword>
<dbReference type="GO" id="GO:0005524">
    <property type="term" value="F:ATP binding"/>
    <property type="evidence" value="ECO:0007669"/>
    <property type="project" value="UniProtKB-UniRule"/>
</dbReference>
<dbReference type="EMBL" id="SOPW01000003">
    <property type="protein sequence ID" value="TFB23983.1"/>
    <property type="molecule type" value="Genomic_DNA"/>
</dbReference>
<dbReference type="GO" id="GO:0160016">
    <property type="term" value="F:CCACCA tRNA nucleotidyltransferase activity"/>
    <property type="evidence" value="ECO:0007669"/>
    <property type="project" value="RHEA"/>
</dbReference>
<comment type="catalytic activity">
    <reaction evidence="11">
        <text>a tRNA precursor + 2 CTP + ATP = a tRNA with a 3' CCA end + 3 diphosphate</text>
        <dbReference type="Rhea" id="RHEA:14433"/>
        <dbReference type="Rhea" id="RHEA-COMP:10465"/>
        <dbReference type="Rhea" id="RHEA-COMP:10468"/>
        <dbReference type="ChEBI" id="CHEBI:30616"/>
        <dbReference type="ChEBI" id="CHEBI:33019"/>
        <dbReference type="ChEBI" id="CHEBI:37563"/>
        <dbReference type="ChEBI" id="CHEBI:74896"/>
        <dbReference type="ChEBI" id="CHEBI:83071"/>
        <dbReference type="EC" id="2.7.7.72"/>
    </reaction>
</comment>
<evidence type="ECO:0000256" key="3">
    <source>
        <dbReference type="ARBA" id="ARBA00022694"/>
    </source>
</evidence>
<dbReference type="InterPro" id="IPR023068">
    <property type="entry name" value="CCA-adding_enz_firmicutes"/>
</dbReference>
<comment type="function">
    <text evidence="11">Catalyzes the addition and repair of the essential 3'-terminal CCA sequence in tRNAs without using a nucleic acid template. Adds these three nucleotides in the order of C, C, and A to the tRNA nucleotide-73, using CTP and ATP as substrates and producing inorganic pyrophosphate. tRNA 3'-terminal CCA addition is required both for tRNA processing and repair. Also involved in tRNA surveillance by mediating tandem CCA addition to generate a CCACCA at the 3' terminus of unstable tRNAs. While stable tRNAs receive only 3'-terminal CCA, unstable tRNAs are marked with CCACCA and rapidly degraded.</text>
</comment>
<dbReference type="Pfam" id="PF01743">
    <property type="entry name" value="PolyA_pol"/>
    <property type="match status" value="1"/>
</dbReference>
<dbReference type="Pfam" id="PF12627">
    <property type="entry name" value="PolyA_pol_RNAbd"/>
    <property type="match status" value="1"/>
</dbReference>
<dbReference type="GO" id="GO:0000287">
    <property type="term" value="F:magnesium ion binding"/>
    <property type="evidence" value="ECO:0007669"/>
    <property type="project" value="UniProtKB-UniRule"/>
</dbReference>